<dbReference type="eggNOG" id="arCOG01117">
    <property type="taxonomic scope" value="Archaea"/>
</dbReference>
<dbReference type="EMBL" id="CP005290">
    <property type="protein sequence ID" value="AGK60577.1"/>
    <property type="molecule type" value="Genomic_DNA"/>
</dbReference>
<dbReference type="InterPro" id="IPR019887">
    <property type="entry name" value="Tscrpt_reg_AsnC/Lrp_C"/>
</dbReference>
<organism evidence="2 3">
    <name type="scientific">Archaeoglobus sulfaticallidus PM70-1</name>
    <dbReference type="NCBI Taxonomy" id="387631"/>
    <lineage>
        <taxon>Archaea</taxon>
        <taxon>Methanobacteriati</taxon>
        <taxon>Methanobacteriota</taxon>
        <taxon>Archaeoglobi</taxon>
        <taxon>Archaeoglobales</taxon>
        <taxon>Archaeoglobaceae</taxon>
        <taxon>Archaeoglobus</taxon>
    </lineage>
</organism>
<dbReference type="Pfam" id="PF01037">
    <property type="entry name" value="AsnC_trans_reg"/>
    <property type="match status" value="1"/>
</dbReference>
<dbReference type="GeneID" id="15392199"/>
<dbReference type="RefSeq" id="WP_015590176.1">
    <property type="nucleotide sequence ID" value="NC_021169.1"/>
</dbReference>
<feature type="domain" description="Transcription regulator AsnC/Lrp ligand binding" evidence="1">
    <location>
        <begin position="6"/>
        <end position="75"/>
    </location>
</feature>
<gene>
    <name evidence="2" type="ORF">Asulf_00556</name>
</gene>
<dbReference type="SUPFAM" id="SSF54909">
    <property type="entry name" value="Dimeric alpha+beta barrel"/>
    <property type="match status" value="1"/>
</dbReference>
<dbReference type="InterPro" id="IPR011008">
    <property type="entry name" value="Dimeric_a/b-barrel"/>
</dbReference>
<dbReference type="KEGG" id="ast:Asulf_00556"/>
<accession>N0BEB7</accession>
<evidence type="ECO:0000313" key="2">
    <source>
        <dbReference type="EMBL" id="AGK60577.1"/>
    </source>
</evidence>
<keyword evidence="3" id="KW-1185">Reference proteome</keyword>
<reference evidence="2 3" key="1">
    <citation type="journal article" date="2013" name="Genome Announc.">
        <title>Complete Genome Sequence of the Thermophilic and Facultatively Chemolithoautotrophic Sulfate Reducer Archaeoglobus sulfaticallidus Strain PM70-1T.</title>
        <authorList>
            <person name="Stokke R."/>
            <person name="Hocking W.P."/>
            <person name="Steinsbu B.O."/>
            <person name="Steen I.H."/>
        </authorList>
    </citation>
    <scope>NUCLEOTIDE SEQUENCE [LARGE SCALE GENOMIC DNA]</scope>
    <source>
        <strain evidence="2">PM70-1</strain>
    </source>
</reference>
<dbReference type="STRING" id="387631.Asulf_00556"/>
<proteinExistence type="predicted"/>
<dbReference type="Gene3D" id="3.30.70.920">
    <property type="match status" value="1"/>
</dbReference>
<protein>
    <submittedName>
        <fullName evidence="2">Transcriptional regulator, AsnC family</fullName>
    </submittedName>
</protein>
<evidence type="ECO:0000259" key="1">
    <source>
        <dbReference type="Pfam" id="PF01037"/>
    </source>
</evidence>
<dbReference type="OrthoDB" id="8136at2157"/>
<sequence>MLLAYILINTEIGDEEKVYDALMNMNGVMEVHIVYGVYDIVVKAQAEDTDTLRKIVENIRKKAGLRSTLTLIVTK</sequence>
<dbReference type="HOGENOM" id="CLU_170329_2_2_2"/>
<name>N0BEB7_9EURY</name>
<dbReference type="AlphaFoldDB" id="N0BEB7"/>
<dbReference type="Proteomes" id="UP000013307">
    <property type="component" value="Chromosome"/>
</dbReference>
<evidence type="ECO:0000313" key="3">
    <source>
        <dbReference type="Proteomes" id="UP000013307"/>
    </source>
</evidence>